<evidence type="ECO:0000313" key="6">
    <source>
        <dbReference type="Proteomes" id="UP000789901"/>
    </source>
</evidence>
<dbReference type="CDD" id="cd12239">
    <property type="entry name" value="RRM2_RBM40_like"/>
    <property type="match status" value="1"/>
</dbReference>
<organism evidence="5 6">
    <name type="scientific">Gigaspora margarita</name>
    <dbReference type="NCBI Taxonomy" id="4874"/>
    <lineage>
        <taxon>Eukaryota</taxon>
        <taxon>Fungi</taxon>
        <taxon>Fungi incertae sedis</taxon>
        <taxon>Mucoromycota</taxon>
        <taxon>Glomeromycotina</taxon>
        <taxon>Glomeromycetes</taxon>
        <taxon>Diversisporales</taxon>
        <taxon>Gigasporaceae</taxon>
        <taxon>Gigaspora</taxon>
    </lineage>
</organism>
<dbReference type="PANTHER" id="PTHR16105">
    <property type="entry name" value="RNA-BINDING REGION-CONTAINING PROTEIN 3"/>
    <property type="match status" value="1"/>
</dbReference>
<dbReference type="SUPFAM" id="SSF54928">
    <property type="entry name" value="RNA-binding domain, RBD"/>
    <property type="match status" value="1"/>
</dbReference>
<feature type="domain" description="RRM" evidence="4">
    <location>
        <begin position="22"/>
        <end position="96"/>
    </location>
</feature>
<evidence type="ECO:0000259" key="4">
    <source>
        <dbReference type="PROSITE" id="PS50102"/>
    </source>
</evidence>
<evidence type="ECO:0000256" key="1">
    <source>
        <dbReference type="ARBA" id="ARBA00022884"/>
    </source>
</evidence>
<dbReference type="InterPro" id="IPR045164">
    <property type="entry name" value="RBM41/RNPC3"/>
</dbReference>
<reference evidence="5 6" key="1">
    <citation type="submission" date="2021-06" db="EMBL/GenBank/DDBJ databases">
        <authorList>
            <person name="Kallberg Y."/>
            <person name="Tangrot J."/>
            <person name="Rosling A."/>
        </authorList>
    </citation>
    <scope>NUCLEOTIDE SEQUENCE [LARGE SCALE GENOMIC DNA]</scope>
    <source>
        <strain evidence="5 6">120-4 pot B 10/14</strain>
    </source>
</reference>
<dbReference type="InterPro" id="IPR012677">
    <property type="entry name" value="Nucleotide-bd_a/b_plait_sf"/>
</dbReference>
<feature type="compositionally biased region" description="Pro residues" evidence="3">
    <location>
        <begin position="125"/>
        <end position="136"/>
    </location>
</feature>
<comment type="caution">
    <text evidence="5">The sequence shown here is derived from an EMBL/GenBank/DDBJ whole genome shotgun (WGS) entry which is preliminary data.</text>
</comment>
<dbReference type="InterPro" id="IPR035979">
    <property type="entry name" value="RBD_domain_sf"/>
</dbReference>
<gene>
    <name evidence="5" type="ORF">GMARGA_LOCUS11865</name>
</gene>
<evidence type="ECO:0000256" key="2">
    <source>
        <dbReference type="PROSITE-ProRule" id="PRU00176"/>
    </source>
</evidence>
<feature type="compositionally biased region" description="Acidic residues" evidence="3">
    <location>
        <begin position="235"/>
        <end position="249"/>
    </location>
</feature>
<sequence length="495" mass="55844">MNPPPSLSVHKKDIQFLAQETTTLIVKNLPNLPESDLLEFLNHFGPQDIRLGRTQHLKNSAFLDFPDRALASIAYSKFQELEDIGGKKIRVEYASPSKEALKKKSSGDAANSSGDIRQNDVAAPQLPPPPPVPPIPGSHAEPIAPSLGFNYPPAPTLHYRYPPPTVEILYNIMNAIAAVPKLYTQVLHLMNKMNLPPPFKPMVPESVPPLLQQHLSDLQNADDNSKKRKKRDELLSDDESEIDSEDEEQKDMRLKKKTKSTANVFNTIQLIPSITTTDNPYANPLSTGTPIIPITSATTSSQHLTYSYGDKPSTSYGMDIDQTSPDADSTFNLETSQLQSHNCITIEDINTNKMSTEELQKIPAMKNYSPGNPTNTLYIKNLSQRKIDDKDLEYLFGRYFQSRSEMESQLEIQLLKGRMRGQAFIKLPSIEIATQALNEFHGYILNNKPMVIDLRKQINVLEDLYSLRMKWLNLFPTKLFIEIGFHKASHRFFDI</sequence>
<evidence type="ECO:0000313" key="5">
    <source>
        <dbReference type="EMBL" id="CAG8696806.1"/>
    </source>
</evidence>
<name>A0ABN7UXG1_GIGMA</name>
<dbReference type="PANTHER" id="PTHR16105:SF0">
    <property type="entry name" value="RNA-BINDING REGION-CONTAINING PROTEIN 3"/>
    <property type="match status" value="1"/>
</dbReference>
<dbReference type="SMART" id="SM00360">
    <property type="entry name" value="RRM"/>
    <property type="match status" value="2"/>
</dbReference>
<dbReference type="InterPro" id="IPR000504">
    <property type="entry name" value="RRM_dom"/>
</dbReference>
<keyword evidence="1 2" id="KW-0694">RNA-binding</keyword>
<dbReference type="EMBL" id="CAJVQB010007082">
    <property type="protein sequence ID" value="CAG8696806.1"/>
    <property type="molecule type" value="Genomic_DNA"/>
</dbReference>
<accession>A0ABN7UXG1</accession>
<evidence type="ECO:0000256" key="3">
    <source>
        <dbReference type="SAM" id="MobiDB-lite"/>
    </source>
</evidence>
<dbReference type="Gene3D" id="3.30.70.330">
    <property type="match status" value="2"/>
</dbReference>
<feature type="region of interest" description="Disordered" evidence="3">
    <location>
        <begin position="97"/>
        <end position="141"/>
    </location>
</feature>
<proteinExistence type="predicted"/>
<feature type="region of interest" description="Disordered" evidence="3">
    <location>
        <begin position="218"/>
        <end position="257"/>
    </location>
</feature>
<dbReference type="Pfam" id="PF00076">
    <property type="entry name" value="RRM_1"/>
    <property type="match status" value="1"/>
</dbReference>
<dbReference type="PROSITE" id="PS50102">
    <property type="entry name" value="RRM"/>
    <property type="match status" value="2"/>
</dbReference>
<keyword evidence="6" id="KW-1185">Reference proteome</keyword>
<dbReference type="Proteomes" id="UP000789901">
    <property type="component" value="Unassembled WGS sequence"/>
</dbReference>
<protein>
    <submittedName>
        <fullName evidence="5">1585_t:CDS:1</fullName>
    </submittedName>
</protein>
<feature type="domain" description="RRM" evidence="4">
    <location>
        <begin position="375"/>
        <end position="457"/>
    </location>
</feature>